<proteinExistence type="predicted"/>
<dbReference type="HOGENOM" id="CLU_675992_0_0_10"/>
<dbReference type="Pfam" id="PF20583">
    <property type="entry name" value="DUF6786"/>
    <property type="match status" value="1"/>
</dbReference>
<reference evidence="1 2" key="2">
    <citation type="journal article" date="2011" name="Stand. Genomic Sci.">
        <title>Complete genome sequence of Paludibacter propionicigenes type strain (WB4).</title>
        <authorList>
            <person name="Gronow S."/>
            <person name="Munk C."/>
            <person name="Lapidus A."/>
            <person name="Nolan M."/>
            <person name="Lucas S."/>
            <person name="Hammon N."/>
            <person name="Deshpande S."/>
            <person name="Cheng J.F."/>
            <person name="Tapia R."/>
            <person name="Han C."/>
            <person name="Goodwin L."/>
            <person name="Pitluck S."/>
            <person name="Liolios K."/>
            <person name="Ivanova N."/>
            <person name="Mavromatis K."/>
            <person name="Mikhailova N."/>
            <person name="Pati A."/>
            <person name="Chen A."/>
            <person name="Palaniappan K."/>
            <person name="Land M."/>
            <person name="Hauser L."/>
            <person name="Chang Y.J."/>
            <person name="Jeffries C.D."/>
            <person name="Brambilla E."/>
            <person name="Rohde M."/>
            <person name="Goker M."/>
            <person name="Detter J.C."/>
            <person name="Woyke T."/>
            <person name="Bristow J."/>
            <person name="Eisen J.A."/>
            <person name="Markowitz V."/>
            <person name="Hugenholtz P."/>
            <person name="Kyrpides N.C."/>
            <person name="Klenk H.P."/>
        </authorList>
    </citation>
    <scope>NUCLEOTIDE SEQUENCE [LARGE SCALE GENOMIC DNA]</scope>
    <source>
        <strain evidence="2">DSM 17365 / JCM 13257 / WB4</strain>
    </source>
</reference>
<gene>
    <name evidence="1" type="ordered locus">Palpr_2285</name>
</gene>
<dbReference type="EMBL" id="CP002345">
    <property type="protein sequence ID" value="ADQ80421.1"/>
    <property type="molecule type" value="Genomic_DNA"/>
</dbReference>
<dbReference type="KEGG" id="ppn:Palpr_2285"/>
<dbReference type="OrthoDB" id="1113889at2"/>
<keyword evidence="2" id="KW-1185">Reference proteome</keyword>
<evidence type="ECO:0000313" key="1">
    <source>
        <dbReference type="EMBL" id="ADQ80421.1"/>
    </source>
</evidence>
<dbReference type="InterPro" id="IPR046713">
    <property type="entry name" value="DUF6786"/>
</dbReference>
<dbReference type="Proteomes" id="UP000008718">
    <property type="component" value="Chromosome"/>
</dbReference>
<dbReference type="STRING" id="694427.Palpr_2285"/>
<accession>E4T6S7</accession>
<dbReference type="AlphaFoldDB" id="E4T6S7"/>
<dbReference type="RefSeq" id="WP_013445790.1">
    <property type="nucleotide sequence ID" value="NC_014734.1"/>
</dbReference>
<name>E4T6S7_PALPW</name>
<evidence type="ECO:0000313" key="2">
    <source>
        <dbReference type="Proteomes" id="UP000008718"/>
    </source>
</evidence>
<protein>
    <submittedName>
        <fullName evidence="1">Uncharacterized protein</fullName>
    </submittedName>
</protein>
<reference key="1">
    <citation type="submission" date="2010-11" db="EMBL/GenBank/DDBJ databases">
        <title>The complete genome of Paludibacter propionicigenes DSM 17365.</title>
        <authorList>
            <consortium name="US DOE Joint Genome Institute (JGI-PGF)"/>
            <person name="Lucas S."/>
            <person name="Copeland A."/>
            <person name="Lapidus A."/>
            <person name="Bruce D."/>
            <person name="Goodwin L."/>
            <person name="Pitluck S."/>
            <person name="Kyrpides N."/>
            <person name="Mavromatis K."/>
            <person name="Ivanova N."/>
            <person name="Munk A.C."/>
            <person name="Brettin T."/>
            <person name="Detter J.C."/>
            <person name="Han C."/>
            <person name="Tapia R."/>
            <person name="Land M."/>
            <person name="Hauser L."/>
            <person name="Markowitz V."/>
            <person name="Cheng J.-F."/>
            <person name="Hugenholtz P."/>
            <person name="Woyke T."/>
            <person name="Wu D."/>
            <person name="Gronow S."/>
            <person name="Wellnitz S."/>
            <person name="Brambilla E."/>
            <person name="Klenk H.-P."/>
            <person name="Eisen J.A."/>
        </authorList>
    </citation>
    <scope>NUCLEOTIDE SEQUENCE</scope>
    <source>
        <strain>WB4</strain>
    </source>
</reference>
<sequence length="375" mass="41745">MENKNYLNDKQFLSKYLNVVELKSGDKCLLVTPDLQGRVLTSSANGQDGYSFGWLNYDLIASGKFLPHCNNFGGEDRFWLGPEGGQFSIFFKSSSGKGFNFEDWQAPALIDTDRWELVSTNDSKAVFTKSTVLENWSGSQLACRLDRSVTLLENSVVEKELGVKLPESVSSIVFSSENKLTNTGDFEWNQTSGMLSIWILGQFIPSAKNTVIIPYKQSDVAKINDSYFGKIDADRLKVTDTHLFFKGDGGKRGKIGTPPEMTIPVAGAYDAENGTLTVVKFNFDIKRNVYVNSMWEYQTEPFKGDVINSYNDGPLEDGSIMGPFYEIETSSPAAALKPGETLTHTHTTMHFKGDFEQLNEIARKTLGVDLSEIEL</sequence>
<organism evidence="1 2">
    <name type="scientific">Paludibacter propionicigenes (strain DSM 17365 / JCM 13257 / WB4)</name>
    <dbReference type="NCBI Taxonomy" id="694427"/>
    <lineage>
        <taxon>Bacteria</taxon>
        <taxon>Pseudomonadati</taxon>
        <taxon>Bacteroidota</taxon>
        <taxon>Bacteroidia</taxon>
        <taxon>Bacteroidales</taxon>
        <taxon>Paludibacteraceae</taxon>
        <taxon>Paludibacter</taxon>
    </lineage>
</organism>
<dbReference type="eggNOG" id="ENOG502Z7TZ">
    <property type="taxonomic scope" value="Bacteria"/>
</dbReference>